<feature type="compositionally biased region" description="Basic and acidic residues" evidence="1">
    <location>
        <begin position="1032"/>
        <end position="1053"/>
    </location>
</feature>
<proteinExistence type="predicted"/>
<feature type="compositionally biased region" description="Basic and acidic residues" evidence="1">
    <location>
        <begin position="927"/>
        <end position="948"/>
    </location>
</feature>
<feature type="compositionally biased region" description="Polar residues" evidence="1">
    <location>
        <begin position="1251"/>
        <end position="1260"/>
    </location>
</feature>
<feature type="compositionally biased region" description="Polar residues" evidence="1">
    <location>
        <begin position="481"/>
        <end position="497"/>
    </location>
</feature>
<dbReference type="EMBL" id="CP099422">
    <property type="protein sequence ID" value="USW53622.1"/>
    <property type="molecule type" value="Genomic_DNA"/>
</dbReference>
<feature type="compositionally biased region" description="Basic and acidic residues" evidence="1">
    <location>
        <begin position="1286"/>
        <end position="1300"/>
    </location>
</feature>
<feature type="compositionally biased region" description="Basic residues" evidence="1">
    <location>
        <begin position="1202"/>
        <end position="1212"/>
    </location>
</feature>
<gene>
    <name evidence="2" type="ORF">Slin15195_G069410</name>
</gene>
<feature type="compositionally biased region" description="Basic and acidic residues" evidence="1">
    <location>
        <begin position="719"/>
        <end position="735"/>
    </location>
</feature>
<protein>
    <submittedName>
        <fullName evidence="2">Uncharacterized protein</fullName>
    </submittedName>
</protein>
<accession>A0A9Q9AX93</accession>
<feature type="compositionally biased region" description="Basic residues" evidence="1">
    <location>
        <begin position="298"/>
        <end position="315"/>
    </location>
</feature>
<feature type="compositionally biased region" description="Basic residues" evidence="1">
    <location>
        <begin position="426"/>
        <end position="436"/>
    </location>
</feature>
<name>A0A9Q9AX93_9PEZI</name>
<sequence length="1617" mass="176012">MSWDAVRERYGYKEISIATWRDPRLSVHPARGGPKSPTISPETASKPFIPRYKVRYPVPEPTDDEESEDGEEEEEKGSEPPAEEVTPPDTAPSEGTADAAITEAQPVTDEPTADGAEENEPPLDPISDQPSTDGTEERAADSEPPTEPPAAQSEEVITESKPDEAVEITDPVPVPVTPAPSSDDPVEVTKSKDEDEDSIGALQDPTPPSAPDSPAVERSVEEPITDNPADSFSPRSEDDVFHDVPPEAPEPPPSSQDSIELGSEEPSAEEPNVVDEVLDESEKKSVQFAPGTPDGKPTKRPKKAAKGAKAKKKKPAALTSNEGDPDEVVAIVEGPGDVVQVVDFDSTPEESIEGPPKPVEEVQAPQEVPAIEDSSNKESVVESVDDAPLATSKSKKKEKKDKKTKGKAKSKEPEPVIIAPIESSRSSKKSKKGSKSKAKDVAPALGLGIDFSDTPPAPPPTDIEITPISDETEVRQVPDSAPSNEELSASALATENTPAEPLQGPDLGSPPATDHAEGSETQLEPSKEYVEATENGETQKEDTVEKSDTLEEGDDPQQNDEPVKDDNDSGESDEPESGKPEKDEENADRAPSESEIDQGADLPLQDKAETAVEIVEVIEEESTNQDTPETAVEVVEVIEQESTHVDDQTPAEVSQPINEPIEIEGSEVSAETDEGEGTQTETAKDESEEVAQTPPDSAIDLEEAQETGSPTGDEIQEEGTEHLADSACEGDRHDTASIAESLAPSFSDTNEQESENESASEAREGEDASIMAEDQGAIVASESGILAGPDKTEQPSDNSGTKPVIDDGVDSVTEETTGEVDAQYESDIAKPVEISMISSETEEPEQSDGKEAIASSEMNGESEEPVIEASAEGENQSKSGDIKIEEPVQLTPDDDEKESELAVTEGTSPVVEQETLPAPIEASSSESKAHLDISPKTDTAEISAKLDDQDTNPVAEELAVIEDATPIAQDSPSHEDDAETDPQTKSVEQDSVPELSSDTPDEITSLEPADDLKPSEEELVTVNETDGVVIDGEPKPSEDAPQMEEKSIVDEVKTAPLPEPSPTEETKETSSMAVLPLKSTAPVPSIENDTNDVVEAPVSTDSPPKEDNAPLSPEPPPSPTLSRRSKPDHWERPPKKPDSSEKKSSEKSRSSRHSSKRSRSDRPRTLEEEAERQRRREARKAQEAARIYEEELRVAEEEELRRIRHEARRAARKAAAAEASRIAREEAEAVAREDAERRRRRRESYSDRPRSQQQSKSTSVVPKLFGLSRGTFARTDSAPIRTSNYKSRDKHDSREEERPTSRRLSSAAKEILVVDDVIIDEKEPPAQTSSQDSSSQRRHRHHRHRSEAERAERRRREDDRHRSERKSERKESERKEVSTTTPGTQQQIPLLHDDITSDLLRIHDPHISHDTLPPSRPTQYSIPSSANHFLKPSSTTGIIDAPANHYYQAYPQPNKPTKPYIAPILEYNKQTYSAAYKSKTGNISAADDKSCTYNQAFGANTQQTTNKSKGQSKVMLVLTGEVSEHVAIAAKWTKRTEDDPVAKLRAKTKQLGYTRLYDHFLDRHQRELPTLTSNTKASIRLGKIRNVCKVWTVAAMLEYGPQEVEGLTEIDTAAIQN</sequence>
<evidence type="ECO:0000313" key="2">
    <source>
        <dbReference type="EMBL" id="USW53622.1"/>
    </source>
</evidence>
<feature type="compositionally biased region" description="Basic residues" evidence="1">
    <location>
        <begin position="1336"/>
        <end position="1345"/>
    </location>
</feature>
<feature type="compositionally biased region" description="Basic and acidic residues" evidence="1">
    <location>
        <begin position="1158"/>
        <end position="1201"/>
    </location>
</feature>
<evidence type="ECO:0000256" key="1">
    <source>
        <dbReference type="SAM" id="MobiDB-lite"/>
    </source>
</evidence>
<feature type="compositionally biased region" description="Basic and acidic residues" evidence="1">
    <location>
        <begin position="576"/>
        <end position="592"/>
    </location>
</feature>
<feature type="compositionally biased region" description="Acidic residues" evidence="1">
    <location>
        <begin position="262"/>
        <end position="279"/>
    </location>
</feature>
<feature type="compositionally biased region" description="Basic and acidic residues" evidence="1">
    <location>
        <begin position="235"/>
        <end position="245"/>
    </location>
</feature>
<reference evidence="2" key="1">
    <citation type="submission" date="2022-06" db="EMBL/GenBank/DDBJ databases">
        <title>Complete genome sequences of two strains of the flax pathogen Septoria linicola.</title>
        <authorList>
            <person name="Lapalu N."/>
            <person name="Simon A."/>
            <person name="Demenou B."/>
            <person name="Paumier D."/>
            <person name="Guillot M.-P."/>
            <person name="Gout L."/>
            <person name="Valade R."/>
        </authorList>
    </citation>
    <scope>NUCLEOTIDE SEQUENCE</scope>
    <source>
        <strain evidence="2">SE15195</strain>
    </source>
</reference>
<feature type="compositionally biased region" description="Acidic residues" evidence="1">
    <location>
        <begin position="61"/>
        <end position="76"/>
    </location>
</feature>
<feature type="region of interest" description="Disordered" evidence="1">
    <location>
        <begin position="17"/>
        <end position="810"/>
    </location>
</feature>
<feature type="compositionally biased region" description="Basic residues" evidence="1">
    <location>
        <begin position="393"/>
        <end position="408"/>
    </location>
</feature>
<feature type="compositionally biased region" description="Basic and acidic residues" evidence="1">
    <location>
        <begin position="1346"/>
        <end position="1377"/>
    </location>
</feature>
<feature type="compositionally biased region" description="Basic and acidic residues" evidence="1">
    <location>
        <begin position="537"/>
        <end position="549"/>
    </location>
</feature>
<feature type="compositionally biased region" description="Basic and acidic residues" evidence="1">
    <location>
        <begin position="1221"/>
        <end position="1250"/>
    </location>
</feature>
<keyword evidence="3" id="KW-1185">Reference proteome</keyword>
<feature type="compositionally biased region" description="Basic and acidic residues" evidence="1">
    <location>
        <begin position="1125"/>
        <end position="1149"/>
    </location>
</feature>
<dbReference type="Proteomes" id="UP001056384">
    <property type="component" value="Chromosome 5"/>
</dbReference>
<organism evidence="2 3">
    <name type="scientific">Septoria linicola</name>
    <dbReference type="NCBI Taxonomy" id="215465"/>
    <lineage>
        <taxon>Eukaryota</taxon>
        <taxon>Fungi</taxon>
        <taxon>Dikarya</taxon>
        <taxon>Ascomycota</taxon>
        <taxon>Pezizomycotina</taxon>
        <taxon>Dothideomycetes</taxon>
        <taxon>Dothideomycetidae</taxon>
        <taxon>Mycosphaerellales</taxon>
        <taxon>Mycosphaerellaceae</taxon>
        <taxon>Septoria</taxon>
    </lineage>
</organism>
<feature type="compositionally biased region" description="Acidic residues" evidence="1">
    <location>
        <begin position="111"/>
        <end position="121"/>
    </location>
</feature>
<feature type="region of interest" description="Disordered" evidence="1">
    <location>
        <begin position="836"/>
        <end position="1390"/>
    </location>
</feature>
<feature type="compositionally biased region" description="Polar residues" evidence="1">
    <location>
        <begin position="1378"/>
        <end position="1388"/>
    </location>
</feature>
<feature type="compositionally biased region" description="Acidic residues" evidence="1">
    <location>
        <begin position="661"/>
        <end position="676"/>
    </location>
</feature>
<evidence type="ECO:0000313" key="3">
    <source>
        <dbReference type="Proteomes" id="UP001056384"/>
    </source>
</evidence>